<evidence type="ECO:0000313" key="1">
    <source>
        <dbReference type="EMBL" id="GJT13849.1"/>
    </source>
</evidence>
<accession>A0ABQ5BHY1</accession>
<reference evidence="1" key="1">
    <citation type="journal article" date="2022" name="Int. J. Mol. Sci.">
        <title>Draft Genome of Tanacetum Coccineum: Genomic Comparison of Closely Related Tanacetum-Family Plants.</title>
        <authorList>
            <person name="Yamashiro T."/>
            <person name="Shiraishi A."/>
            <person name="Nakayama K."/>
            <person name="Satake H."/>
        </authorList>
    </citation>
    <scope>NUCLEOTIDE SEQUENCE</scope>
</reference>
<protein>
    <submittedName>
        <fullName evidence="1">Uncharacterized protein</fullName>
    </submittedName>
</protein>
<dbReference type="EMBL" id="BQNB010013265">
    <property type="protein sequence ID" value="GJT13849.1"/>
    <property type="molecule type" value="Genomic_DNA"/>
</dbReference>
<gene>
    <name evidence="1" type="ORF">Tco_0860891</name>
</gene>
<name>A0ABQ5BHY1_9ASTR</name>
<proteinExistence type="predicted"/>
<reference evidence="1" key="2">
    <citation type="submission" date="2022-01" db="EMBL/GenBank/DDBJ databases">
        <authorList>
            <person name="Yamashiro T."/>
            <person name="Shiraishi A."/>
            <person name="Satake H."/>
            <person name="Nakayama K."/>
        </authorList>
    </citation>
    <scope>NUCLEOTIDE SEQUENCE</scope>
</reference>
<evidence type="ECO:0000313" key="2">
    <source>
        <dbReference type="Proteomes" id="UP001151760"/>
    </source>
</evidence>
<dbReference type="Proteomes" id="UP001151760">
    <property type="component" value="Unassembled WGS sequence"/>
</dbReference>
<organism evidence="1 2">
    <name type="scientific">Tanacetum coccineum</name>
    <dbReference type="NCBI Taxonomy" id="301880"/>
    <lineage>
        <taxon>Eukaryota</taxon>
        <taxon>Viridiplantae</taxon>
        <taxon>Streptophyta</taxon>
        <taxon>Embryophyta</taxon>
        <taxon>Tracheophyta</taxon>
        <taxon>Spermatophyta</taxon>
        <taxon>Magnoliopsida</taxon>
        <taxon>eudicotyledons</taxon>
        <taxon>Gunneridae</taxon>
        <taxon>Pentapetalae</taxon>
        <taxon>asterids</taxon>
        <taxon>campanulids</taxon>
        <taxon>Asterales</taxon>
        <taxon>Asteraceae</taxon>
        <taxon>Asteroideae</taxon>
        <taxon>Anthemideae</taxon>
        <taxon>Anthemidinae</taxon>
        <taxon>Tanacetum</taxon>
    </lineage>
</organism>
<sequence length="81" mass="8864">LVQAVPRDVSSNQSGIIYAQGYKMEEIESQLSAAEAAKINVSWPFIKGTRLEKRESACIGQKVCGSTQSCREDGKQKFLGI</sequence>
<comment type="caution">
    <text evidence="1">The sequence shown here is derived from an EMBL/GenBank/DDBJ whole genome shotgun (WGS) entry which is preliminary data.</text>
</comment>
<keyword evidence="2" id="KW-1185">Reference proteome</keyword>
<feature type="non-terminal residue" evidence="1">
    <location>
        <position position="1"/>
    </location>
</feature>